<accession>A0A8X6W0F5</accession>
<dbReference type="Proteomes" id="UP000887159">
    <property type="component" value="Unassembled WGS sequence"/>
</dbReference>
<reference evidence="1" key="1">
    <citation type="submission" date="2020-08" db="EMBL/GenBank/DDBJ databases">
        <title>Multicomponent nature underlies the extraordinary mechanical properties of spider dragline silk.</title>
        <authorList>
            <person name="Kono N."/>
            <person name="Nakamura H."/>
            <person name="Mori M."/>
            <person name="Yoshida Y."/>
            <person name="Ohtoshi R."/>
            <person name="Malay A.D."/>
            <person name="Moran D.A.P."/>
            <person name="Tomita M."/>
            <person name="Numata K."/>
            <person name="Arakawa K."/>
        </authorList>
    </citation>
    <scope>NUCLEOTIDE SEQUENCE</scope>
</reference>
<keyword evidence="2" id="KW-1185">Reference proteome</keyword>
<protein>
    <submittedName>
        <fullName evidence="1">Uncharacterized protein</fullName>
    </submittedName>
</protein>
<dbReference type="AlphaFoldDB" id="A0A8X6W0F5"/>
<dbReference type="EMBL" id="BMAU01021373">
    <property type="protein sequence ID" value="GFY25858.1"/>
    <property type="molecule type" value="Genomic_DNA"/>
</dbReference>
<evidence type="ECO:0000313" key="2">
    <source>
        <dbReference type="Proteomes" id="UP000887159"/>
    </source>
</evidence>
<organism evidence="1 2">
    <name type="scientific">Trichonephila clavipes</name>
    <name type="common">Golden silk orbweaver</name>
    <name type="synonym">Nephila clavipes</name>
    <dbReference type="NCBI Taxonomy" id="2585209"/>
    <lineage>
        <taxon>Eukaryota</taxon>
        <taxon>Metazoa</taxon>
        <taxon>Ecdysozoa</taxon>
        <taxon>Arthropoda</taxon>
        <taxon>Chelicerata</taxon>
        <taxon>Arachnida</taxon>
        <taxon>Araneae</taxon>
        <taxon>Araneomorphae</taxon>
        <taxon>Entelegynae</taxon>
        <taxon>Araneoidea</taxon>
        <taxon>Nephilidae</taxon>
        <taxon>Trichonephila</taxon>
    </lineage>
</organism>
<sequence>MSARMSPLGMVLHFLTVCYNSKRRGAGHACGTITKEVVCAFSSMAAFLTDALNRPDSCNQLTYNGSD</sequence>
<evidence type="ECO:0000313" key="1">
    <source>
        <dbReference type="EMBL" id="GFY25858.1"/>
    </source>
</evidence>
<name>A0A8X6W0F5_TRICX</name>
<proteinExistence type="predicted"/>
<gene>
    <name evidence="1" type="ORF">TNCV_1916081</name>
</gene>
<comment type="caution">
    <text evidence="1">The sequence shown here is derived from an EMBL/GenBank/DDBJ whole genome shotgun (WGS) entry which is preliminary data.</text>
</comment>